<dbReference type="NCBIfam" id="TIGR03938">
    <property type="entry name" value="deacetyl_PgaB"/>
    <property type="match status" value="1"/>
</dbReference>
<gene>
    <name evidence="4" type="primary">pgaB</name>
    <name evidence="5" type="ORF">C7A10_28310</name>
    <name evidence="4" type="ORF">PFLmoz3_04742</name>
</gene>
<name>A0A120G6C9_PSEFL</name>
<reference evidence="5 7" key="2">
    <citation type="submission" date="2018-03" db="EMBL/GenBank/DDBJ databases">
        <title>Blue discolouration in mozzarella cheese caused by Pseudomonas fluorescens.</title>
        <authorList>
            <person name="Chiesa F."/>
            <person name="Dalmasso A."/>
            <person name="Lomonaco S."/>
        </authorList>
    </citation>
    <scope>NUCLEOTIDE SEQUENCE [LARGE SCALE GENOMIC DNA]</scope>
    <source>
        <strain evidence="5 7">11293</strain>
    </source>
</reference>
<dbReference type="PROSITE" id="PS51257">
    <property type="entry name" value="PROKAR_LIPOPROTEIN"/>
    <property type="match status" value="1"/>
</dbReference>
<dbReference type="GO" id="GO:0016810">
    <property type="term" value="F:hydrolase activity, acting on carbon-nitrogen (but not peptide) bonds"/>
    <property type="evidence" value="ECO:0007669"/>
    <property type="project" value="InterPro"/>
</dbReference>
<evidence type="ECO:0000313" key="6">
    <source>
        <dbReference type="Proteomes" id="UP000061348"/>
    </source>
</evidence>
<evidence type="ECO:0000259" key="3">
    <source>
        <dbReference type="PROSITE" id="PS51677"/>
    </source>
</evidence>
<dbReference type="SUPFAM" id="SSF88713">
    <property type="entry name" value="Glycoside hydrolase/deacetylase"/>
    <property type="match status" value="1"/>
</dbReference>
<dbReference type="Gene3D" id="3.20.20.80">
    <property type="entry name" value="Glycosidases"/>
    <property type="match status" value="1"/>
</dbReference>
<evidence type="ECO:0000313" key="5">
    <source>
        <dbReference type="EMBL" id="PRW84761.1"/>
    </source>
</evidence>
<dbReference type="PANTHER" id="PTHR34216:SF7">
    <property type="entry name" value="POLY-BETA-1,6-N-ACETYL-D-GLUCOSAMINE N-DEACETYLASE"/>
    <property type="match status" value="1"/>
</dbReference>
<dbReference type="PATRIC" id="fig|294.194.peg.5261"/>
<dbReference type="GO" id="GO:0043708">
    <property type="term" value="P:cell adhesion involved in biofilm formation"/>
    <property type="evidence" value="ECO:0007669"/>
    <property type="project" value="InterPro"/>
</dbReference>
<keyword evidence="4" id="KW-0378">Hydrolase</keyword>
<dbReference type="Pfam" id="PF14883">
    <property type="entry name" value="GHL13"/>
    <property type="match status" value="1"/>
</dbReference>
<dbReference type="RefSeq" id="WP_060764921.1">
    <property type="nucleotide sequence ID" value="NZ_LCYA01000128.1"/>
</dbReference>
<proteinExistence type="predicted"/>
<dbReference type="GO" id="GO:0005975">
    <property type="term" value="P:carbohydrate metabolic process"/>
    <property type="evidence" value="ECO:0007669"/>
    <property type="project" value="InterPro"/>
</dbReference>
<reference evidence="4 6" key="1">
    <citation type="submission" date="2015-05" db="EMBL/GenBank/DDBJ databases">
        <title>A genomic and transcriptomic approach to investigate the blue pigment phenotype in Pseudomonas fluorescens.</title>
        <authorList>
            <person name="Andreani N.A."/>
            <person name="Cardazzo B."/>
        </authorList>
    </citation>
    <scope>NUCLEOTIDE SEQUENCE [LARGE SCALE GENOMIC DNA]</scope>
    <source>
        <strain evidence="4 6">Ps_22</strain>
    </source>
</reference>
<dbReference type="PANTHER" id="PTHR34216">
    <property type="match status" value="1"/>
</dbReference>
<dbReference type="AlphaFoldDB" id="A0A120G6C9"/>
<dbReference type="Pfam" id="PF01522">
    <property type="entry name" value="Polysacc_deac_1"/>
    <property type="match status" value="1"/>
</dbReference>
<dbReference type="InterPro" id="IPR051398">
    <property type="entry name" value="Polysacch_Deacetylase"/>
</dbReference>
<dbReference type="InterPro" id="IPR023854">
    <property type="entry name" value="PGA_deacetylase_PgaB"/>
</dbReference>
<dbReference type="InterPro" id="IPR011330">
    <property type="entry name" value="Glyco_hydro/deAcase_b/a-brl"/>
</dbReference>
<organism evidence="4 6">
    <name type="scientific">Pseudomonas fluorescens</name>
    <dbReference type="NCBI Taxonomy" id="294"/>
    <lineage>
        <taxon>Bacteria</taxon>
        <taxon>Pseudomonadati</taxon>
        <taxon>Pseudomonadota</taxon>
        <taxon>Gammaproteobacteria</taxon>
        <taxon>Pseudomonadales</taxon>
        <taxon>Pseudomonadaceae</taxon>
        <taxon>Pseudomonas</taxon>
    </lineage>
</organism>
<keyword evidence="1 2" id="KW-0732">Signal</keyword>
<evidence type="ECO:0000313" key="4">
    <source>
        <dbReference type="EMBL" id="KWV85498.1"/>
    </source>
</evidence>
<comment type="caution">
    <text evidence="4">The sequence shown here is derived from an EMBL/GenBank/DDBJ whole genome shotgun (WGS) entry which is preliminary data.</text>
</comment>
<dbReference type="EMBL" id="LCYA01000128">
    <property type="protein sequence ID" value="KWV85498.1"/>
    <property type="molecule type" value="Genomic_DNA"/>
</dbReference>
<feature type="signal peptide" evidence="2">
    <location>
        <begin position="1"/>
        <end position="20"/>
    </location>
</feature>
<evidence type="ECO:0000256" key="2">
    <source>
        <dbReference type="SAM" id="SignalP"/>
    </source>
</evidence>
<sequence length="665" mass="74064">MTVLSRCLLVLGVMLAAACAQQPAPYTPPAERPIAPNEAPWPKNHFLGIAYHDVEDRDPDQAVVAVRTERLIEQLAWLRENGYQAVSVDQILAARRGGPALPPKAVMLSFDDGYSSFYTRVMPILRAYHWPALLAPVGSWIDTPLNQPVDFAGTPRPRGEFLTWQQIREVSQSGLVEIAAHTDANHKGILANPQGNLEPAATTRSFDPKTNGYESEAQFQARMRADVAAISNKIRTVTGKAPRVWVWPYGAADGTSLAVVSEHGYEMALTLEDGLDDLGNLMNSPRFLVASDPDGEHFANSMVAVQTKAPMRVLHVDLDNVYDPDPAQQARNLDVLVQRVVDMGAGTVFLQAFADPKGDGLVHSLYFPNRHLPMRADLFNRVAWQLHTRAHASVYAWMPVLSFALDPKLPRVTRWDPKTGQVGPDPDQYKRLSPFDPKVRQIIGEIYQDLARVGPIDGILYHDDAVFNDFEDASPAALKAYAAQGLPDTIAALRADPAVMQRWTRFKSRYLIDFTHELTAKVRAIRGPQVLTARNIFAEPMLNPGSETWFAQNLDDFLQAYDWTAPMAMPLMEGQEVKTSNAWLEKLIATVKTRPGAMQKTIFELQAKDWRTQAAPDISAEQLAEWMGVLKRQGVTSFGYYPDNFLENSPDLKTIRPALSNQWNP</sequence>
<dbReference type="EC" id="3.5.1.-" evidence="4"/>
<dbReference type="Gene3D" id="3.20.20.370">
    <property type="entry name" value="Glycoside hydrolase/deacetylase"/>
    <property type="match status" value="1"/>
</dbReference>
<dbReference type="Proteomes" id="UP000239731">
    <property type="component" value="Unassembled WGS sequence"/>
</dbReference>
<evidence type="ECO:0000256" key="1">
    <source>
        <dbReference type="ARBA" id="ARBA00022729"/>
    </source>
</evidence>
<dbReference type="PROSITE" id="PS51677">
    <property type="entry name" value="NODB"/>
    <property type="match status" value="1"/>
</dbReference>
<dbReference type="Proteomes" id="UP000061348">
    <property type="component" value="Unassembled WGS sequence"/>
</dbReference>
<feature type="chain" id="PRO_5033729267" evidence="2">
    <location>
        <begin position="21"/>
        <end position="665"/>
    </location>
</feature>
<evidence type="ECO:0000313" key="7">
    <source>
        <dbReference type="Proteomes" id="UP000239731"/>
    </source>
</evidence>
<feature type="domain" description="NodB homology" evidence="3">
    <location>
        <begin position="104"/>
        <end position="344"/>
    </location>
</feature>
<dbReference type="NCBIfam" id="NF011177">
    <property type="entry name" value="PRK14582.1"/>
    <property type="match status" value="1"/>
</dbReference>
<dbReference type="InterPro" id="IPR032772">
    <property type="entry name" value="PGA_deacetylase_PgaB_C"/>
</dbReference>
<dbReference type="EMBL" id="PVUH01000028">
    <property type="protein sequence ID" value="PRW84761.1"/>
    <property type="molecule type" value="Genomic_DNA"/>
</dbReference>
<dbReference type="InterPro" id="IPR002509">
    <property type="entry name" value="NODB_dom"/>
</dbReference>
<accession>A0A120G6C9</accession>
<protein>
    <submittedName>
        <fullName evidence="4 5">Poly-beta-1,6-N-acetyl-D-glucosamine N-deacetylase</fullName>
        <ecNumber evidence="4">3.5.1.-</ecNumber>
    </submittedName>
</protein>